<dbReference type="PANTHER" id="PTHR19446">
    <property type="entry name" value="REVERSE TRANSCRIPTASES"/>
    <property type="match status" value="1"/>
</dbReference>
<dbReference type="Pfam" id="PF00078">
    <property type="entry name" value="RVT_1"/>
    <property type="match status" value="1"/>
</dbReference>
<dbReference type="EMBL" id="JACAGB010000019">
    <property type="protein sequence ID" value="KAF6313916.1"/>
    <property type="molecule type" value="Genomic_DNA"/>
</dbReference>
<feature type="domain" description="Reverse transcriptase" evidence="1">
    <location>
        <begin position="19"/>
        <end position="123"/>
    </location>
</feature>
<evidence type="ECO:0000313" key="3">
    <source>
        <dbReference type="Proteomes" id="UP000558488"/>
    </source>
</evidence>
<dbReference type="AlphaFoldDB" id="A0A7J7UMD9"/>
<evidence type="ECO:0000313" key="2">
    <source>
        <dbReference type="EMBL" id="KAF6313916.1"/>
    </source>
</evidence>
<comment type="caution">
    <text evidence="2">The sequence shown here is derived from an EMBL/GenBank/DDBJ whole genome shotgun (WGS) entry which is preliminary data.</text>
</comment>
<accession>A0A7J7UMD9</accession>
<dbReference type="Proteomes" id="UP000558488">
    <property type="component" value="Unassembled WGS sequence"/>
</dbReference>
<gene>
    <name evidence="2" type="ORF">mPipKuh1_008769</name>
</gene>
<organism evidence="2 3">
    <name type="scientific">Pipistrellus kuhlii</name>
    <name type="common">Kuhl's pipistrelle</name>
    <dbReference type="NCBI Taxonomy" id="59472"/>
    <lineage>
        <taxon>Eukaryota</taxon>
        <taxon>Metazoa</taxon>
        <taxon>Chordata</taxon>
        <taxon>Craniata</taxon>
        <taxon>Vertebrata</taxon>
        <taxon>Euteleostomi</taxon>
        <taxon>Mammalia</taxon>
        <taxon>Eutheria</taxon>
        <taxon>Laurasiatheria</taxon>
        <taxon>Chiroptera</taxon>
        <taxon>Yangochiroptera</taxon>
        <taxon>Vespertilionidae</taxon>
        <taxon>Pipistrellus</taxon>
    </lineage>
</organism>
<keyword evidence="3" id="KW-1185">Reference proteome</keyword>
<protein>
    <recommendedName>
        <fullName evidence="1">Reverse transcriptase domain-containing protein</fullName>
    </recommendedName>
</protein>
<reference evidence="2 3" key="1">
    <citation type="journal article" date="2020" name="Nature">
        <title>Six reference-quality genomes reveal evolution of bat adaptations.</title>
        <authorList>
            <person name="Jebb D."/>
            <person name="Huang Z."/>
            <person name="Pippel M."/>
            <person name="Hughes G.M."/>
            <person name="Lavrichenko K."/>
            <person name="Devanna P."/>
            <person name="Winkler S."/>
            <person name="Jermiin L.S."/>
            <person name="Skirmuntt E.C."/>
            <person name="Katzourakis A."/>
            <person name="Burkitt-Gray L."/>
            <person name="Ray D.A."/>
            <person name="Sullivan K.A.M."/>
            <person name="Roscito J.G."/>
            <person name="Kirilenko B.M."/>
            <person name="Davalos L.M."/>
            <person name="Corthals A.P."/>
            <person name="Power M.L."/>
            <person name="Jones G."/>
            <person name="Ransome R.D."/>
            <person name="Dechmann D.K.N."/>
            <person name="Locatelli A.G."/>
            <person name="Puechmaille S.J."/>
            <person name="Fedrigo O."/>
            <person name="Jarvis E.D."/>
            <person name="Hiller M."/>
            <person name="Vernes S.C."/>
            <person name="Myers E.W."/>
            <person name="Teeling E.C."/>
        </authorList>
    </citation>
    <scope>NUCLEOTIDE SEQUENCE [LARGE SCALE GENOMIC DNA]</scope>
    <source>
        <strain evidence="2">MPipKuh1</strain>
        <tissue evidence="2">Flight muscle</tissue>
    </source>
</reference>
<name>A0A7J7UMD9_PIPKU</name>
<proteinExistence type="predicted"/>
<dbReference type="InterPro" id="IPR000477">
    <property type="entry name" value="RT_dom"/>
</dbReference>
<sequence length="134" mass="15024">MCTWSMLISGMQGWYNICKSTNVIHHIIKLRDKNHIVISIKAEKAFDKIQYSFLIKPLSNVGVDGSYLNILKAVYNKPTANIILNGQNLKQFPLKTGTGQGCPFSPLMFDIVLEVLAIAIRQEEIKGSQIGKMK</sequence>
<evidence type="ECO:0000259" key="1">
    <source>
        <dbReference type="Pfam" id="PF00078"/>
    </source>
</evidence>